<organism evidence="1">
    <name type="scientific">Arundo donax</name>
    <name type="common">Giant reed</name>
    <name type="synonym">Donax arundinaceus</name>
    <dbReference type="NCBI Taxonomy" id="35708"/>
    <lineage>
        <taxon>Eukaryota</taxon>
        <taxon>Viridiplantae</taxon>
        <taxon>Streptophyta</taxon>
        <taxon>Embryophyta</taxon>
        <taxon>Tracheophyta</taxon>
        <taxon>Spermatophyta</taxon>
        <taxon>Magnoliopsida</taxon>
        <taxon>Liliopsida</taxon>
        <taxon>Poales</taxon>
        <taxon>Poaceae</taxon>
        <taxon>PACMAD clade</taxon>
        <taxon>Arundinoideae</taxon>
        <taxon>Arundineae</taxon>
        <taxon>Arundo</taxon>
    </lineage>
</organism>
<reference evidence="1" key="1">
    <citation type="submission" date="2014-09" db="EMBL/GenBank/DDBJ databases">
        <authorList>
            <person name="Magalhaes I.L.F."/>
            <person name="Oliveira U."/>
            <person name="Santos F.R."/>
            <person name="Vidigal T.H.D.A."/>
            <person name="Brescovit A.D."/>
            <person name="Santos A.J."/>
        </authorList>
    </citation>
    <scope>NUCLEOTIDE SEQUENCE</scope>
    <source>
        <tissue evidence="1">Shoot tissue taken approximately 20 cm above the soil surface</tissue>
    </source>
</reference>
<reference evidence="1" key="2">
    <citation type="journal article" date="2015" name="Data Brief">
        <title>Shoot transcriptome of the giant reed, Arundo donax.</title>
        <authorList>
            <person name="Barrero R.A."/>
            <person name="Guerrero F.D."/>
            <person name="Moolhuijzen P."/>
            <person name="Goolsby J.A."/>
            <person name="Tidwell J."/>
            <person name="Bellgard S.E."/>
            <person name="Bellgard M.I."/>
        </authorList>
    </citation>
    <scope>NUCLEOTIDE SEQUENCE</scope>
    <source>
        <tissue evidence="1">Shoot tissue taken approximately 20 cm above the soil surface</tissue>
    </source>
</reference>
<protein>
    <submittedName>
        <fullName evidence="1">Uncharacterized protein</fullName>
    </submittedName>
</protein>
<proteinExistence type="predicted"/>
<accession>A0A0A9EIC2</accession>
<sequence length="56" mass="6193">MEDSGWGFREARLGPVGRTAEACCGQGSGMRWTRGVRFAMWNEVDELRKDTSGARG</sequence>
<name>A0A0A9EIC2_ARUDO</name>
<dbReference type="EMBL" id="GBRH01197411">
    <property type="protein sequence ID" value="JAE00485.1"/>
    <property type="molecule type" value="Transcribed_RNA"/>
</dbReference>
<dbReference type="AlphaFoldDB" id="A0A0A9EIC2"/>
<evidence type="ECO:0000313" key="1">
    <source>
        <dbReference type="EMBL" id="JAE00485.1"/>
    </source>
</evidence>